<evidence type="ECO:0000313" key="1">
    <source>
        <dbReference type="EMBL" id="CEG09787.1"/>
    </source>
</evidence>
<reference evidence="1 2" key="1">
    <citation type="journal article" date="2014" name="Genome Announc.">
        <title>Genome Sequence of Afipia felis Strain 76713, Isolated in Hospital Water Using an Amoeba Co-Culture Procedure.</title>
        <authorList>
            <person name="Benamar S."/>
            <person name="La Scola B."/>
            <person name="Croce O."/>
        </authorList>
    </citation>
    <scope>NUCLEOTIDE SEQUENCE [LARGE SCALE GENOMIC DNA]</scope>
    <source>
        <strain evidence="1 2">76713</strain>
    </source>
</reference>
<dbReference type="EMBL" id="CCAZ020000002">
    <property type="protein sequence ID" value="CEG09787.1"/>
    <property type="molecule type" value="Genomic_DNA"/>
</dbReference>
<evidence type="ECO:0008006" key="3">
    <source>
        <dbReference type="Google" id="ProtNLM"/>
    </source>
</evidence>
<dbReference type="Proteomes" id="UP000035762">
    <property type="component" value="Unassembled WGS sequence"/>
</dbReference>
<dbReference type="STRING" id="1035.BN961_03219"/>
<gene>
    <name evidence="1" type="ORF">BN961_03219</name>
</gene>
<sequence>MPISPRVEDFKLNWNTVFFRSDFEPRFLVRLLIFRRSRTPRRYFKKLVYKKNGNIRPAFRPWVTRTPLHGLPVLDGAVVQHPHVEFLNRLLPLPEQVEAWKRSIAPTQVLAKEEVLRLLRPALHGWLILSVSHDNYTKVPGGVQICLLREERMARDAGGHYLNIHPAQPLPCLAPESDNGDTPVVLILDGNVLGSCSISDLVGAIGDMTRLDTKVSLIIHQLLGHNPEQIAQLGKYIDSKDIVVWLHDYFMICPSVRLQRNDLAFCGAPDVASNACGICVYGEERVHHLRRMKKFFATLAPTVISPSTFTQDLWVSRTSFRTTKILTVPHVSLAWEKRHDTLESNKAPRIRLAFLGTPARYKGWFVFDRLSRDPRFQDKFDFVVFTTSKIRSEARKVDVQISHEMTDAMARAIKAEQIDLVLHWPEWPETFALTAYEALEGGAWLITNESSGNVASTVERLKRGIILTDEDALTAFLSSDASHQMAEMARAERAAFTVTAAKSRLSLSVLGGGK</sequence>
<evidence type="ECO:0000313" key="2">
    <source>
        <dbReference type="Proteomes" id="UP000035762"/>
    </source>
</evidence>
<dbReference type="AlphaFoldDB" id="A0A090MU51"/>
<proteinExistence type="predicted"/>
<keyword evidence="2" id="KW-1185">Reference proteome</keyword>
<protein>
    <recommendedName>
        <fullName evidence="3">Glycosyl transferases group 1</fullName>
    </recommendedName>
</protein>
<dbReference type="SUPFAM" id="SSF53756">
    <property type="entry name" value="UDP-Glycosyltransferase/glycogen phosphorylase"/>
    <property type="match status" value="1"/>
</dbReference>
<accession>A0A090MU51</accession>
<organism evidence="1 2">
    <name type="scientific">Afipia felis</name>
    <name type="common">Cat scratch disease bacillus</name>
    <dbReference type="NCBI Taxonomy" id="1035"/>
    <lineage>
        <taxon>Bacteria</taxon>
        <taxon>Pseudomonadati</taxon>
        <taxon>Pseudomonadota</taxon>
        <taxon>Alphaproteobacteria</taxon>
        <taxon>Hyphomicrobiales</taxon>
        <taxon>Nitrobacteraceae</taxon>
        <taxon>Afipia</taxon>
    </lineage>
</organism>
<comment type="caution">
    <text evidence="1">The sequence shown here is derived from an EMBL/GenBank/DDBJ whole genome shotgun (WGS) entry which is preliminary data.</text>
</comment>
<name>A0A090MU51_AFIFE</name>